<keyword evidence="2" id="KW-0732">Signal</keyword>
<evidence type="ECO:0000256" key="2">
    <source>
        <dbReference type="SAM" id="SignalP"/>
    </source>
</evidence>
<evidence type="ECO:0000313" key="4">
    <source>
        <dbReference type="EMBL" id="RKD86527.1"/>
    </source>
</evidence>
<sequence length="258" mass="29620">MKRVCLISYFLLAISCLTSVAQRTIQFSDLEWFVKDGFSGPGPNYWSDSSHSVWVDSNGFLHLKIRKVAGVWHCAEIYSVKEFGYGEYKFHVATNLEDYAANVIAGLFLYENDSSEIDIEFPNRGSHSLLGWYTVQPGPYSHSNHEKFALNLSGSYSTHSFIWKKDLIEFESYHGHADSLPGQNHLINRWTYVGQNIPKEGKEHLHLNLWLDEGKAPGDQKEVELVINYVHVYPEETSSPNYYAIFENAFPFYNQSDD</sequence>
<comment type="caution">
    <text evidence="4">The sequence shown here is derived from an EMBL/GenBank/DDBJ whole genome shotgun (WGS) entry which is preliminary data.</text>
</comment>
<keyword evidence="5" id="KW-1185">Reference proteome</keyword>
<dbReference type="SUPFAM" id="SSF49899">
    <property type="entry name" value="Concanavalin A-like lectins/glucanases"/>
    <property type="match status" value="1"/>
</dbReference>
<dbReference type="Proteomes" id="UP000283387">
    <property type="component" value="Unassembled WGS sequence"/>
</dbReference>
<dbReference type="PROSITE" id="PS51762">
    <property type="entry name" value="GH16_2"/>
    <property type="match status" value="1"/>
</dbReference>
<evidence type="ECO:0000313" key="5">
    <source>
        <dbReference type="Proteomes" id="UP000283387"/>
    </source>
</evidence>
<feature type="chain" id="PRO_5019372122" evidence="2">
    <location>
        <begin position="22"/>
        <end position="258"/>
    </location>
</feature>
<evidence type="ECO:0000259" key="3">
    <source>
        <dbReference type="PROSITE" id="PS51762"/>
    </source>
</evidence>
<gene>
    <name evidence="4" type="ORF">BC643_4225</name>
</gene>
<dbReference type="GO" id="GO:0004553">
    <property type="term" value="F:hydrolase activity, hydrolyzing O-glycosyl compounds"/>
    <property type="evidence" value="ECO:0007669"/>
    <property type="project" value="InterPro"/>
</dbReference>
<comment type="similarity">
    <text evidence="1">Belongs to the glycosyl hydrolase 16 family.</text>
</comment>
<dbReference type="EMBL" id="RAPN01000004">
    <property type="protein sequence ID" value="RKD86527.1"/>
    <property type="molecule type" value="Genomic_DNA"/>
</dbReference>
<dbReference type="CDD" id="cd00413">
    <property type="entry name" value="Glyco_hydrolase_16"/>
    <property type="match status" value="1"/>
</dbReference>
<protein>
    <submittedName>
        <fullName evidence="4">Glycosyl hydrolase family 16</fullName>
    </submittedName>
</protein>
<accession>A0A419VWI8</accession>
<dbReference type="GO" id="GO:0005975">
    <property type="term" value="P:carbohydrate metabolic process"/>
    <property type="evidence" value="ECO:0007669"/>
    <property type="project" value="InterPro"/>
</dbReference>
<feature type="signal peptide" evidence="2">
    <location>
        <begin position="1"/>
        <end position="21"/>
    </location>
</feature>
<reference evidence="4 5" key="1">
    <citation type="submission" date="2018-09" db="EMBL/GenBank/DDBJ databases">
        <title>Genomic Encyclopedia of Archaeal and Bacterial Type Strains, Phase II (KMG-II): from individual species to whole genera.</title>
        <authorList>
            <person name="Goeker M."/>
        </authorList>
    </citation>
    <scope>NUCLEOTIDE SEQUENCE [LARGE SCALE GENOMIC DNA]</scope>
    <source>
        <strain evidence="4 5">DSM 27148</strain>
    </source>
</reference>
<dbReference type="RefSeq" id="WP_120275216.1">
    <property type="nucleotide sequence ID" value="NZ_RAPN01000004.1"/>
</dbReference>
<dbReference type="AlphaFoldDB" id="A0A419VWI8"/>
<feature type="domain" description="GH16" evidence="3">
    <location>
        <begin position="18"/>
        <end position="238"/>
    </location>
</feature>
<keyword evidence="4" id="KW-0378">Hydrolase</keyword>
<evidence type="ECO:0000256" key="1">
    <source>
        <dbReference type="ARBA" id="ARBA00006865"/>
    </source>
</evidence>
<dbReference type="PROSITE" id="PS51257">
    <property type="entry name" value="PROKAR_LIPOPROTEIN"/>
    <property type="match status" value="1"/>
</dbReference>
<organism evidence="4 5">
    <name type="scientific">Mangrovibacterium diazotrophicum</name>
    <dbReference type="NCBI Taxonomy" id="1261403"/>
    <lineage>
        <taxon>Bacteria</taxon>
        <taxon>Pseudomonadati</taxon>
        <taxon>Bacteroidota</taxon>
        <taxon>Bacteroidia</taxon>
        <taxon>Marinilabiliales</taxon>
        <taxon>Prolixibacteraceae</taxon>
        <taxon>Mangrovibacterium</taxon>
    </lineage>
</organism>
<name>A0A419VWI8_9BACT</name>
<dbReference type="Gene3D" id="2.60.120.200">
    <property type="match status" value="1"/>
</dbReference>
<dbReference type="Pfam" id="PF00722">
    <property type="entry name" value="Glyco_hydro_16"/>
    <property type="match status" value="1"/>
</dbReference>
<dbReference type="InterPro" id="IPR000757">
    <property type="entry name" value="Beta-glucanase-like"/>
</dbReference>
<dbReference type="OrthoDB" id="370098at2"/>
<dbReference type="InterPro" id="IPR013320">
    <property type="entry name" value="ConA-like_dom_sf"/>
</dbReference>
<proteinExistence type="inferred from homology"/>